<dbReference type="RefSeq" id="WP_378177594.1">
    <property type="nucleotide sequence ID" value="NZ_JBHTCR010000003.1"/>
</dbReference>
<comment type="caution">
    <text evidence="2">The sequence shown here is derived from an EMBL/GenBank/DDBJ whole genome shotgun (WGS) entry which is preliminary data.</text>
</comment>
<keyword evidence="3" id="KW-1185">Reference proteome</keyword>
<sequence>MKKIKKYNIDYGQYKSKLKIYNDELKIYKSQGKKEYNRYVRLQRIQNCINNSADYFQNKDYKQGYTHSFFKKVLTSRFGKNIYENLSLEKSSLNLIRDYYNDNNDREIDYYVTDFTYIKNNLKIDIEIDEPYSIKTRTPYHLNDSQRNKFFTDKNWVVIRFSESQIIEQSHECCAAIELIAEGILSGDLEIISKGKSFVRKERKWHEGNIDDLIKGRYREKCLQKFEILKQNPDYGKSKFVMHPITGEFR</sequence>
<protein>
    <submittedName>
        <fullName evidence="2">DUF559 domain-containing protein</fullName>
    </submittedName>
</protein>
<dbReference type="Pfam" id="PF04480">
    <property type="entry name" value="DUF559"/>
    <property type="match status" value="1"/>
</dbReference>
<dbReference type="EMBL" id="JBHTCR010000003">
    <property type="protein sequence ID" value="MFC7347009.1"/>
    <property type="molecule type" value="Genomic_DNA"/>
</dbReference>
<reference evidence="3" key="1">
    <citation type="journal article" date="2019" name="Int. J. Syst. Evol. Microbiol.">
        <title>The Global Catalogue of Microorganisms (GCM) 10K type strain sequencing project: providing services to taxonomists for standard genome sequencing and annotation.</title>
        <authorList>
            <consortium name="The Broad Institute Genomics Platform"/>
            <consortium name="The Broad Institute Genome Sequencing Center for Infectious Disease"/>
            <person name="Wu L."/>
            <person name="Ma J."/>
        </authorList>
    </citation>
    <scope>NUCLEOTIDE SEQUENCE [LARGE SCALE GENOMIC DNA]</scope>
    <source>
        <strain evidence="3">CCUG 54781</strain>
    </source>
</reference>
<proteinExistence type="predicted"/>
<feature type="domain" description="DUF559" evidence="1">
    <location>
        <begin position="106"/>
        <end position="177"/>
    </location>
</feature>
<dbReference type="Gene3D" id="3.40.960.10">
    <property type="entry name" value="VSR Endonuclease"/>
    <property type="match status" value="1"/>
</dbReference>
<evidence type="ECO:0000313" key="3">
    <source>
        <dbReference type="Proteomes" id="UP001596550"/>
    </source>
</evidence>
<gene>
    <name evidence="2" type="ORF">ACFQO9_09810</name>
</gene>
<dbReference type="InterPro" id="IPR007569">
    <property type="entry name" value="DUF559"/>
</dbReference>
<accession>A0ABW2LWS5</accession>
<dbReference type="Proteomes" id="UP001596550">
    <property type="component" value="Unassembled WGS sequence"/>
</dbReference>
<evidence type="ECO:0000313" key="2">
    <source>
        <dbReference type="EMBL" id="MFC7347009.1"/>
    </source>
</evidence>
<evidence type="ECO:0000259" key="1">
    <source>
        <dbReference type="Pfam" id="PF04480"/>
    </source>
</evidence>
<name>A0ABW2LWS5_9FLAO</name>
<organism evidence="2 3">
    <name type="scientific">Chryseobacterium zhengzhouense</name>
    <dbReference type="NCBI Taxonomy" id="1636086"/>
    <lineage>
        <taxon>Bacteria</taxon>
        <taxon>Pseudomonadati</taxon>
        <taxon>Bacteroidota</taxon>
        <taxon>Flavobacteriia</taxon>
        <taxon>Flavobacteriales</taxon>
        <taxon>Weeksellaceae</taxon>
        <taxon>Chryseobacterium group</taxon>
        <taxon>Chryseobacterium</taxon>
    </lineage>
</organism>